<feature type="binding site" evidence="2">
    <location>
        <position position="27"/>
    </location>
    <ligand>
        <name>L-glutamate</name>
        <dbReference type="ChEBI" id="CHEBI:29985"/>
    </ligand>
</feature>
<dbReference type="FunFam" id="1.10.246.130:FF:000001">
    <property type="entry name" value="Gamma-glutamyltransferase 5 isoform 1"/>
    <property type="match status" value="1"/>
</dbReference>
<name>A0A9P4Y5T8_CRYP1</name>
<dbReference type="Gene3D" id="1.10.246.130">
    <property type="match status" value="1"/>
</dbReference>
<evidence type="ECO:0000313" key="4">
    <source>
        <dbReference type="Proteomes" id="UP000803844"/>
    </source>
</evidence>
<dbReference type="InterPro" id="IPR000101">
    <property type="entry name" value="GGT_peptidase"/>
</dbReference>
<dbReference type="GO" id="GO:0036374">
    <property type="term" value="F:glutathione hydrolase activity"/>
    <property type="evidence" value="ECO:0007669"/>
    <property type="project" value="InterPro"/>
</dbReference>
<feature type="binding site" evidence="2">
    <location>
        <position position="343"/>
    </location>
    <ligand>
        <name>L-glutamate</name>
        <dbReference type="ChEBI" id="CHEBI:29985"/>
    </ligand>
</feature>
<dbReference type="SUPFAM" id="SSF56235">
    <property type="entry name" value="N-terminal nucleophile aminohydrolases (Ntn hydrolases)"/>
    <property type="match status" value="1"/>
</dbReference>
<dbReference type="Gene3D" id="3.60.20.40">
    <property type="match status" value="1"/>
</dbReference>
<sequence>MYHSGIGGGGFMLVRGTNGSYEFIDFRETAAASYYQDMYVNDTDLSLYGGLAASGVPGELRGLEYVHDKYGVLPWKTVMTPAVNVARNGFEVTADTARYFASVDDDFLINDPTWAIDFAPNGTLLQQGQIMTRKRYADTLETISNEGADAFYKGAIAEATIAAIQAANGTMTVEDLANYTVELRDPVSIDYRGYKLTSCSAPSGGEVALSILNIVNGFEGFGDPAQINLTTHRLDEAMRWSYGMRTNLGDPSFVANMSQYQAEMLSEATAAEVRSKISDYTTYNISYYDPSNLEVLNDHGTSHVVAADHSGLSVSITTTINTIFGSQVMVPETGVILNNEMNDFSIPGETNAFGYAPSTANYIVPGKRPLSSISPTIVEYPGGGLFFISGSAGGSRIITATAQVIHHAIDQNMTSHEALLAPRMHDQLSPNYVSFEYAYDNQTTAYMASLGHVVEWVAPGQSTSQALRLLPNGTFEASGEPRQLASGGYAI</sequence>
<dbReference type="InterPro" id="IPR043137">
    <property type="entry name" value="GGT_ssub_C"/>
</dbReference>
<dbReference type="AlphaFoldDB" id="A0A9P4Y5T8"/>
<dbReference type="OrthoDB" id="1081007at2759"/>
<organism evidence="3 4">
    <name type="scientific">Cryphonectria parasitica (strain ATCC 38755 / EP155)</name>
    <dbReference type="NCBI Taxonomy" id="660469"/>
    <lineage>
        <taxon>Eukaryota</taxon>
        <taxon>Fungi</taxon>
        <taxon>Dikarya</taxon>
        <taxon>Ascomycota</taxon>
        <taxon>Pezizomycotina</taxon>
        <taxon>Sordariomycetes</taxon>
        <taxon>Sordariomycetidae</taxon>
        <taxon>Diaporthales</taxon>
        <taxon>Cryphonectriaceae</taxon>
        <taxon>Cryphonectria-Endothia species complex</taxon>
        <taxon>Cryphonectria</taxon>
    </lineage>
</organism>
<evidence type="ECO:0000256" key="1">
    <source>
        <dbReference type="PIRSR" id="PIRSR600101-1"/>
    </source>
</evidence>
<gene>
    <name evidence="3" type="ORF">M406DRAFT_39592</name>
</gene>
<evidence type="ECO:0000313" key="3">
    <source>
        <dbReference type="EMBL" id="KAF3767248.1"/>
    </source>
</evidence>
<dbReference type="Pfam" id="PF01019">
    <property type="entry name" value="G_glu_transpept"/>
    <property type="match status" value="1"/>
</dbReference>
<dbReference type="PRINTS" id="PR01210">
    <property type="entry name" value="GGTRANSPTASE"/>
</dbReference>
<evidence type="ECO:0000256" key="2">
    <source>
        <dbReference type="PIRSR" id="PIRSR600101-2"/>
    </source>
</evidence>
<dbReference type="InterPro" id="IPR029055">
    <property type="entry name" value="Ntn_hydrolases_N"/>
</dbReference>
<dbReference type="Proteomes" id="UP000803844">
    <property type="component" value="Unassembled WGS sequence"/>
</dbReference>
<dbReference type="PANTHER" id="PTHR11686">
    <property type="entry name" value="GAMMA GLUTAMYL TRANSPEPTIDASE"/>
    <property type="match status" value="1"/>
</dbReference>
<feature type="binding site" evidence="2">
    <location>
        <begin position="319"/>
        <end position="321"/>
    </location>
    <ligand>
        <name>L-glutamate</name>
        <dbReference type="ChEBI" id="CHEBI:29985"/>
    </ligand>
</feature>
<comment type="caution">
    <text evidence="3">The sequence shown here is derived from an EMBL/GenBank/DDBJ whole genome shotgun (WGS) entry which is preliminary data.</text>
</comment>
<dbReference type="PANTHER" id="PTHR11686:SF62">
    <property type="entry name" value="GLUTATHIONE HYDROLASE"/>
    <property type="match status" value="1"/>
</dbReference>
<dbReference type="GeneID" id="63841235"/>
<proteinExistence type="predicted"/>
<dbReference type="NCBIfam" id="TIGR00066">
    <property type="entry name" value="g_glut_trans"/>
    <property type="match status" value="1"/>
</dbReference>
<accession>A0A9P4Y5T8</accession>
<dbReference type="RefSeq" id="XP_040778209.1">
    <property type="nucleotide sequence ID" value="XM_040924106.1"/>
</dbReference>
<dbReference type="EMBL" id="MU032346">
    <property type="protein sequence ID" value="KAF3767248.1"/>
    <property type="molecule type" value="Genomic_DNA"/>
</dbReference>
<feature type="binding site" evidence="2">
    <location>
        <begin position="371"/>
        <end position="372"/>
    </location>
    <ligand>
        <name>L-glutamate</name>
        <dbReference type="ChEBI" id="CHEBI:29985"/>
    </ligand>
</feature>
<dbReference type="FunFam" id="3.60.20.40:FF:000008">
    <property type="entry name" value="Gamma-glutamyltranspeptidase (Eurofung)"/>
    <property type="match status" value="1"/>
</dbReference>
<reference evidence="3" key="1">
    <citation type="journal article" date="2020" name="Phytopathology">
        <title>Genome sequence of the chestnut blight fungus Cryphonectria parasitica EP155: A fundamental resource for an archetypical invasive plant pathogen.</title>
        <authorList>
            <person name="Crouch J.A."/>
            <person name="Dawe A."/>
            <person name="Aerts A."/>
            <person name="Barry K."/>
            <person name="Churchill A.C.L."/>
            <person name="Grimwood J."/>
            <person name="Hillman B."/>
            <person name="Milgroom M.G."/>
            <person name="Pangilinan J."/>
            <person name="Smith M."/>
            <person name="Salamov A."/>
            <person name="Schmutz J."/>
            <person name="Yadav J."/>
            <person name="Grigoriev I.V."/>
            <person name="Nuss D."/>
        </authorList>
    </citation>
    <scope>NUCLEOTIDE SEQUENCE</scope>
    <source>
        <strain evidence="3">EP155</strain>
    </source>
</reference>
<dbReference type="GO" id="GO:0005886">
    <property type="term" value="C:plasma membrane"/>
    <property type="evidence" value="ECO:0007669"/>
    <property type="project" value="TreeGrafter"/>
</dbReference>
<dbReference type="InterPro" id="IPR043138">
    <property type="entry name" value="GGT_lsub"/>
</dbReference>
<keyword evidence="4" id="KW-1185">Reference proteome</keyword>
<feature type="active site" description="Nucleophile" evidence="1">
    <location>
        <position position="301"/>
    </location>
</feature>
<evidence type="ECO:0008006" key="5">
    <source>
        <dbReference type="Google" id="ProtNLM"/>
    </source>
</evidence>
<protein>
    <recommendedName>
        <fullName evidence="5">Gamma-glutamyltransferase</fullName>
    </recommendedName>
</protein>
<dbReference type="GO" id="GO:0006751">
    <property type="term" value="P:glutathione catabolic process"/>
    <property type="evidence" value="ECO:0007669"/>
    <property type="project" value="InterPro"/>
</dbReference>
<feature type="binding site" evidence="2">
    <location>
        <position position="394"/>
    </location>
    <ligand>
        <name>L-glutamate</name>
        <dbReference type="ChEBI" id="CHEBI:29985"/>
    </ligand>
</feature>